<sequence length="114" mass="13096">MFAMMGVVVCLTLPKDPKAKILGVNNRVFMAVVYTTLAVIIECFLNYAGLLTWEYPWWSRTAPYLVWLVGYLPFFTMAFVVHDMKQMKNKLITLGIIFGVDILSLFIFGLMGWM</sequence>
<protein>
    <submittedName>
        <fullName evidence="2">Uncharacterized protein</fullName>
    </submittedName>
</protein>
<gene>
    <name evidence="2" type="ORF">SDC9_158963</name>
</gene>
<dbReference type="AlphaFoldDB" id="A0A645FE80"/>
<organism evidence="2">
    <name type="scientific">bioreactor metagenome</name>
    <dbReference type="NCBI Taxonomy" id="1076179"/>
    <lineage>
        <taxon>unclassified sequences</taxon>
        <taxon>metagenomes</taxon>
        <taxon>ecological metagenomes</taxon>
    </lineage>
</organism>
<comment type="caution">
    <text evidence="2">The sequence shown here is derived from an EMBL/GenBank/DDBJ whole genome shotgun (WGS) entry which is preliminary data.</text>
</comment>
<evidence type="ECO:0000313" key="2">
    <source>
        <dbReference type="EMBL" id="MPN11659.1"/>
    </source>
</evidence>
<feature type="transmembrane region" description="Helical" evidence="1">
    <location>
        <begin position="93"/>
        <end position="113"/>
    </location>
</feature>
<feature type="transmembrane region" description="Helical" evidence="1">
    <location>
        <begin position="62"/>
        <end position="81"/>
    </location>
</feature>
<reference evidence="2" key="1">
    <citation type="submission" date="2019-08" db="EMBL/GenBank/DDBJ databases">
        <authorList>
            <person name="Kucharzyk K."/>
            <person name="Murdoch R.W."/>
            <person name="Higgins S."/>
            <person name="Loffler F."/>
        </authorList>
    </citation>
    <scope>NUCLEOTIDE SEQUENCE</scope>
</reference>
<evidence type="ECO:0000256" key="1">
    <source>
        <dbReference type="SAM" id="Phobius"/>
    </source>
</evidence>
<name>A0A645FE80_9ZZZZ</name>
<accession>A0A645FE80</accession>
<feature type="transmembrane region" description="Helical" evidence="1">
    <location>
        <begin position="28"/>
        <end position="50"/>
    </location>
</feature>
<keyword evidence="1" id="KW-0812">Transmembrane</keyword>
<keyword evidence="1" id="KW-0472">Membrane</keyword>
<proteinExistence type="predicted"/>
<keyword evidence="1" id="KW-1133">Transmembrane helix</keyword>
<dbReference type="EMBL" id="VSSQ01057895">
    <property type="protein sequence ID" value="MPN11659.1"/>
    <property type="molecule type" value="Genomic_DNA"/>
</dbReference>